<sequence>MFQQQRFCFGMCNSNVYLRDIFNQRFGFTAADLRAEIARKAFFQVFGLADIDNRAAGVIHAIDAGLAGYGFKKGFCIKTIIHRLTTSPH</sequence>
<dbReference type="Proteomes" id="UP000271603">
    <property type="component" value="Chromosome"/>
</dbReference>
<reference evidence="1 2" key="1">
    <citation type="submission" date="2018-12" db="EMBL/GenBank/DDBJ databases">
        <authorList>
            <consortium name="Pathogen Informatics"/>
        </authorList>
    </citation>
    <scope>NUCLEOTIDE SEQUENCE [LARGE SCALE GENOMIC DNA]</scope>
    <source>
        <strain evidence="1 2">NCTC9419</strain>
    </source>
</reference>
<organism evidence="1 2">
    <name type="scientific">Serratia rubidaea</name>
    <name type="common">Serratia marinorubra</name>
    <dbReference type="NCBI Taxonomy" id="61652"/>
    <lineage>
        <taxon>Bacteria</taxon>
        <taxon>Pseudomonadati</taxon>
        <taxon>Pseudomonadota</taxon>
        <taxon>Gammaproteobacteria</taxon>
        <taxon>Enterobacterales</taxon>
        <taxon>Yersiniaceae</taxon>
        <taxon>Serratia</taxon>
    </lineage>
</organism>
<dbReference type="AlphaFoldDB" id="A0A447QSS4"/>
<dbReference type="EMBL" id="LR134155">
    <property type="protein sequence ID" value="VEA73055.1"/>
    <property type="molecule type" value="Genomic_DNA"/>
</dbReference>
<protein>
    <submittedName>
        <fullName evidence="1">Uncharacterized protein</fullName>
    </submittedName>
</protein>
<accession>A0A447QSS4</accession>
<name>A0A447QSS4_SERRU</name>
<gene>
    <name evidence="1" type="ORF">NCTC9419_04674</name>
</gene>
<evidence type="ECO:0000313" key="2">
    <source>
        <dbReference type="Proteomes" id="UP000271603"/>
    </source>
</evidence>
<proteinExistence type="predicted"/>
<evidence type="ECO:0000313" key="1">
    <source>
        <dbReference type="EMBL" id="VEA73055.1"/>
    </source>
</evidence>